<protein>
    <recommendedName>
        <fullName evidence="3">MATH domain-containing protein</fullName>
    </recommendedName>
</protein>
<dbReference type="EMBL" id="KE344144">
    <property type="protein sequence ID" value="EXB53930.1"/>
    <property type="molecule type" value="Genomic_DNA"/>
</dbReference>
<proteinExistence type="predicted"/>
<name>W9QTQ6_9ROSA</name>
<sequence length="112" mass="12871">MVKRCQKAPGLHSVVSRGQLRHRDRRWYFYPNGDQKNNGDNYISLYLVMAEPEKLPPIWEHYQTALNVTNDLQAASNGYLVRDAITVEVEFLAVSETKVVLYEEQGTQTQDG</sequence>
<evidence type="ECO:0000313" key="1">
    <source>
        <dbReference type="EMBL" id="EXB53930.1"/>
    </source>
</evidence>
<dbReference type="SUPFAM" id="SSF49599">
    <property type="entry name" value="TRAF domain-like"/>
    <property type="match status" value="1"/>
</dbReference>
<dbReference type="InterPro" id="IPR008974">
    <property type="entry name" value="TRAF-like"/>
</dbReference>
<gene>
    <name evidence="1" type="ORF">L484_000828</name>
</gene>
<evidence type="ECO:0000313" key="2">
    <source>
        <dbReference type="Proteomes" id="UP000030645"/>
    </source>
</evidence>
<dbReference type="Proteomes" id="UP000030645">
    <property type="component" value="Unassembled WGS sequence"/>
</dbReference>
<reference evidence="2" key="1">
    <citation type="submission" date="2013-01" db="EMBL/GenBank/DDBJ databases">
        <title>Draft Genome Sequence of a Mulberry Tree, Morus notabilis C.K. Schneid.</title>
        <authorList>
            <person name="He N."/>
            <person name="Zhao S."/>
        </authorList>
    </citation>
    <scope>NUCLEOTIDE SEQUENCE</scope>
</reference>
<dbReference type="Gene3D" id="2.60.210.10">
    <property type="entry name" value="Apoptosis, Tumor Necrosis Factor Receptor Associated Protein 2, Chain A"/>
    <property type="match status" value="1"/>
</dbReference>
<keyword evidence="2" id="KW-1185">Reference proteome</keyword>
<dbReference type="InterPro" id="IPR002083">
    <property type="entry name" value="MATH/TRAF_dom"/>
</dbReference>
<dbReference type="CDD" id="cd00121">
    <property type="entry name" value="MATH"/>
    <property type="match status" value="1"/>
</dbReference>
<accession>W9QTQ6</accession>
<organism evidence="1 2">
    <name type="scientific">Morus notabilis</name>
    <dbReference type="NCBI Taxonomy" id="981085"/>
    <lineage>
        <taxon>Eukaryota</taxon>
        <taxon>Viridiplantae</taxon>
        <taxon>Streptophyta</taxon>
        <taxon>Embryophyta</taxon>
        <taxon>Tracheophyta</taxon>
        <taxon>Spermatophyta</taxon>
        <taxon>Magnoliopsida</taxon>
        <taxon>eudicotyledons</taxon>
        <taxon>Gunneridae</taxon>
        <taxon>Pentapetalae</taxon>
        <taxon>rosids</taxon>
        <taxon>fabids</taxon>
        <taxon>Rosales</taxon>
        <taxon>Moraceae</taxon>
        <taxon>Moreae</taxon>
        <taxon>Morus</taxon>
    </lineage>
</organism>
<dbReference type="AlphaFoldDB" id="W9QTQ6"/>
<evidence type="ECO:0008006" key="3">
    <source>
        <dbReference type="Google" id="ProtNLM"/>
    </source>
</evidence>